<feature type="transmembrane region" description="Helical" evidence="7">
    <location>
        <begin position="363"/>
        <end position="382"/>
    </location>
</feature>
<dbReference type="InterPro" id="IPR018629">
    <property type="entry name" value="XK-rel"/>
</dbReference>
<dbReference type="GO" id="GO:1902742">
    <property type="term" value="P:apoptotic process involved in development"/>
    <property type="evidence" value="ECO:0007669"/>
    <property type="project" value="TreeGrafter"/>
</dbReference>
<comment type="similarity">
    <text evidence="2 7">Belongs to the XK family.</text>
</comment>
<gene>
    <name evidence="8" type="ORF">L596_003816</name>
</gene>
<reference evidence="8 9" key="1">
    <citation type="journal article" date="2015" name="Genome Biol.">
        <title>Comparative genomics of Steinernema reveals deeply conserved gene regulatory networks.</title>
        <authorList>
            <person name="Dillman A.R."/>
            <person name="Macchietto M."/>
            <person name="Porter C.F."/>
            <person name="Rogers A."/>
            <person name="Williams B."/>
            <person name="Antoshechkin I."/>
            <person name="Lee M.M."/>
            <person name="Goodwin Z."/>
            <person name="Lu X."/>
            <person name="Lewis E.E."/>
            <person name="Goodrich-Blair H."/>
            <person name="Stock S.P."/>
            <person name="Adams B.J."/>
            <person name="Sternberg P.W."/>
            <person name="Mortazavi A."/>
        </authorList>
    </citation>
    <scope>NUCLEOTIDE SEQUENCE [LARGE SCALE GENOMIC DNA]</scope>
    <source>
        <strain evidence="8 9">ALL</strain>
    </source>
</reference>
<dbReference type="GO" id="GO:0043652">
    <property type="term" value="P:engulfment of apoptotic cell"/>
    <property type="evidence" value="ECO:0007669"/>
    <property type="project" value="TreeGrafter"/>
</dbReference>
<reference evidence="8 9" key="2">
    <citation type="journal article" date="2019" name="G3 (Bethesda)">
        <title>Hybrid Assembly of the Genome of the Entomopathogenic Nematode Steinernema carpocapsae Identifies the X-Chromosome.</title>
        <authorList>
            <person name="Serra L."/>
            <person name="Macchietto M."/>
            <person name="Macias-Munoz A."/>
            <person name="McGill C.J."/>
            <person name="Rodriguez I.M."/>
            <person name="Rodriguez B."/>
            <person name="Murad R."/>
            <person name="Mortazavi A."/>
        </authorList>
    </citation>
    <scope>NUCLEOTIDE SEQUENCE [LARGE SCALE GENOMIC DNA]</scope>
    <source>
        <strain evidence="8 9">ALL</strain>
    </source>
</reference>
<dbReference type="GO" id="GO:0005886">
    <property type="term" value="C:plasma membrane"/>
    <property type="evidence" value="ECO:0007669"/>
    <property type="project" value="UniProtKB-SubCell"/>
</dbReference>
<feature type="transmembrane region" description="Helical" evidence="7">
    <location>
        <begin position="91"/>
        <end position="116"/>
    </location>
</feature>
<dbReference type="Pfam" id="PF09815">
    <property type="entry name" value="XK-related"/>
    <property type="match status" value="1"/>
</dbReference>
<evidence type="ECO:0000313" key="9">
    <source>
        <dbReference type="Proteomes" id="UP000298663"/>
    </source>
</evidence>
<dbReference type="OrthoDB" id="6136301at2759"/>
<dbReference type="InterPro" id="IPR050895">
    <property type="entry name" value="XK-related_scramblase"/>
</dbReference>
<keyword evidence="3" id="KW-1003">Cell membrane</keyword>
<dbReference type="EMBL" id="AZBU02000001">
    <property type="protein sequence ID" value="TMS36720.1"/>
    <property type="molecule type" value="Genomic_DNA"/>
</dbReference>
<accession>A0A4U8UTM9</accession>
<dbReference type="STRING" id="34508.A0A4U8UTM9"/>
<feature type="transmembrane region" description="Helical" evidence="7">
    <location>
        <begin position="264"/>
        <end position="285"/>
    </location>
</feature>
<comment type="caution">
    <text evidence="8">The sequence shown here is derived from an EMBL/GenBank/DDBJ whole genome shotgun (WGS) entry which is preliminary data.</text>
</comment>
<feature type="transmembrane region" description="Helical" evidence="7">
    <location>
        <begin position="334"/>
        <end position="351"/>
    </location>
</feature>
<keyword evidence="9" id="KW-1185">Reference proteome</keyword>
<name>A0A4U8UTM9_STECR</name>
<organism evidence="8 9">
    <name type="scientific">Steinernema carpocapsae</name>
    <name type="common">Entomopathogenic nematode</name>
    <dbReference type="NCBI Taxonomy" id="34508"/>
    <lineage>
        <taxon>Eukaryota</taxon>
        <taxon>Metazoa</taxon>
        <taxon>Ecdysozoa</taxon>
        <taxon>Nematoda</taxon>
        <taxon>Chromadorea</taxon>
        <taxon>Rhabditida</taxon>
        <taxon>Tylenchina</taxon>
        <taxon>Panagrolaimomorpha</taxon>
        <taxon>Strongyloidoidea</taxon>
        <taxon>Steinernematidae</taxon>
        <taxon>Steinernema</taxon>
    </lineage>
</organism>
<keyword evidence="6 7" id="KW-0472">Membrane</keyword>
<dbReference type="GO" id="GO:0070782">
    <property type="term" value="P:phosphatidylserine exposure on apoptotic cell surface"/>
    <property type="evidence" value="ECO:0007669"/>
    <property type="project" value="TreeGrafter"/>
</dbReference>
<keyword evidence="5 7" id="KW-1133">Transmembrane helix</keyword>
<dbReference type="AlphaFoldDB" id="A0A4U8UTM9"/>
<dbReference type="PANTHER" id="PTHR16024">
    <property type="entry name" value="XK-RELATED PROTEIN"/>
    <property type="match status" value="1"/>
</dbReference>
<evidence type="ECO:0000256" key="1">
    <source>
        <dbReference type="ARBA" id="ARBA00004651"/>
    </source>
</evidence>
<sequence length="494" mass="57082">MVNSLAERCKSAENHIEQSVEHSGSWFSKYVTAKEAKLIYLSFFDSFLTEKSYSNPTDTNGVACTATAEAPVHFDAPDRLPLILHVHRRDIFFYCVGIFTYILDVLSDCFIVYFHFINDRCFAASLVLLFVLLPSFLLNLISYQWWSSDDAKNRKRGDALSNQSPNFTSLRILFFVLQLGPIRWYLEAIYSGVQFRRLSQLPNVTEDRKEWWFCRMVVADRDAAFLRFFEAFLESVPQLVVQGYIATNFFWIRYIEDTGQPIPVFFYMQLVSTFFSLVSVSYSMSVQHRTLRITRPEKVSMELWETTIQIFWRFLTIMPRFICIVMFILCYGYWTVLLLLLHVFVSLLHIIRFQAIVHKSITPCTAFGLMLVNSLIHTFAPFNMAEGRTRWSYTVAYSIEAIENIVMLTACLLNESFNLPFKLPVLVFCMSSFILGILSMTFYYGCCHPSRRVHSAIVGHANDEEDAALTLNQVPLNEPVVVPLASLESLESNM</sequence>
<evidence type="ECO:0000256" key="4">
    <source>
        <dbReference type="ARBA" id="ARBA00022692"/>
    </source>
</evidence>
<dbReference type="Proteomes" id="UP000298663">
    <property type="component" value="Unassembled WGS sequence"/>
</dbReference>
<evidence type="ECO:0000313" key="8">
    <source>
        <dbReference type="EMBL" id="TMS36720.1"/>
    </source>
</evidence>
<feature type="transmembrane region" description="Helical" evidence="7">
    <location>
        <begin position="425"/>
        <end position="445"/>
    </location>
</feature>
<evidence type="ECO:0000256" key="5">
    <source>
        <dbReference type="ARBA" id="ARBA00022989"/>
    </source>
</evidence>
<evidence type="ECO:0000256" key="3">
    <source>
        <dbReference type="ARBA" id="ARBA00022475"/>
    </source>
</evidence>
<evidence type="ECO:0000256" key="6">
    <source>
        <dbReference type="ARBA" id="ARBA00023136"/>
    </source>
</evidence>
<protein>
    <recommendedName>
        <fullName evidence="7">XK-related protein</fullName>
    </recommendedName>
</protein>
<comment type="subcellular location">
    <subcellularLocation>
        <location evidence="1">Cell membrane</location>
        <topology evidence="1">Multi-pass membrane protein</topology>
    </subcellularLocation>
    <subcellularLocation>
        <location evidence="7">Membrane</location>
        <topology evidence="7">Multi-pass membrane protein</topology>
    </subcellularLocation>
</comment>
<feature type="transmembrane region" description="Helical" evidence="7">
    <location>
        <begin position="122"/>
        <end position="146"/>
    </location>
</feature>
<evidence type="ECO:0000256" key="2">
    <source>
        <dbReference type="ARBA" id="ARBA00008789"/>
    </source>
</evidence>
<feature type="transmembrane region" description="Helical" evidence="7">
    <location>
        <begin position="394"/>
        <end position="413"/>
    </location>
</feature>
<keyword evidence="4 7" id="KW-0812">Transmembrane</keyword>
<proteinExistence type="inferred from homology"/>
<dbReference type="PANTHER" id="PTHR16024:SF6">
    <property type="entry name" value="XK-RELATED PROTEIN"/>
    <property type="match status" value="1"/>
</dbReference>
<evidence type="ECO:0000256" key="7">
    <source>
        <dbReference type="RuleBase" id="RU910716"/>
    </source>
</evidence>